<name>A0A2U1MFW7_ARTAN</name>
<organism evidence="8 9">
    <name type="scientific">Artemisia annua</name>
    <name type="common">Sweet wormwood</name>
    <dbReference type="NCBI Taxonomy" id="35608"/>
    <lineage>
        <taxon>Eukaryota</taxon>
        <taxon>Viridiplantae</taxon>
        <taxon>Streptophyta</taxon>
        <taxon>Embryophyta</taxon>
        <taxon>Tracheophyta</taxon>
        <taxon>Spermatophyta</taxon>
        <taxon>Magnoliopsida</taxon>
        <taxon>eudicotyledons</taxon>
        <taxon>Gunneridae</taxon>
        <taxon>Pentapetalae</taxon>
        <taxon>asterids</taxon>
        <taxon>campanulids</taxon>
        <taxon>Asterales</taxon>
        <taxon>Asteraceae</taxon>
        <taxon>Asteroideae</taxon>
        <taxon>Anthemideae</taxon>
        <taxon>Artemisiinae</taxon>
        <taxon>Artemisia</taxon>
    </lineage>
</organism>
<dbReference type="InterPro" id="IPR002347">
    <property type="entry name" value="SDR_fam"/>
</dbReference>
<keyword evidence="9" id="KW-1185">Reference proteome</keyword>
<comment type="similarity">
    <text evidence="2">Belongs to the short-chain dehydrogenases/reductases (SDR) family. FabI subfamily.</text>
</comment>
<keyword evidence="5" id="KW-0560">Oxidoreductase</keyword>
<proteinExistence type="inferred from homology"/>
<dbReference type="SUPFAM" id="SSF51735">
    <property type="entry name" value="NAD(P)-binding Rossmann-fold domains"/>
    <property type="match status" value="1"/>
</dbReference>
<dbReference type="PANTHER" id="PTHR43159:SF8">
    <property type="entry name" value="ENOYL-[ACYL-CARRIER-PROTEIN] REDUCTASE [NADH] 2, CHLOROPLASTIC-LIKE"/>
    <property type="match status" value="1"/>
</dbReference>
<evidence type="ECO:0000256" key="2">
    <source>
        <dbReference type="ARBA" id="ARBA00009233"/>
    </source>
</evidence>
<dbReference type="Gene3D" id="1.10.8.400">
    <property type="entry name" value="Enoyl acyl carrier protein reductase"/>
    <property type="match status" value="1"/>
</dbReference>
<evidence type="ECO:0000256" key="6">
    <source>
        <dbReference type="ARBA" id="ARBA00023098"/>
    </source>
</evidence>
<keyword evidence="4" id="KW-0276">Fatty acid metabolism</keyword>
<dbReference type="CDD" id="cd05372">
    <property type="entry name" value="ENR_SDR"/>
    <property type="match status" value="1"/>
</dbReference>
<accession>A0A2U1MFW7</accession>
<dbReference type="InterPro" id="IPR036291">
    <property type="entry name" value="NAD(P)-bd_dom_sf"/>
</dbReference>
<keyword evidence="6" id="KW-0443">Lipid metabolism</keyword>
<gene>
    <name evidence="8" type="ORF">CTI12_AA384320</name>
</gene>
<dbReference type="AlphaFoldDB" id="A0A2U1MFW7"/>
<dbReference type="NCBIfam" id="NF004957">
    <property type="entry name" value="PRK06300.1"/>
    <property type="match status" value="1"/>
</dbReference>
<dbReference type="InterPro" id="IPR014358">
    <property type="entry name" value="Enoyl-ACP_Rdtase_NADH"/>
</dbReference>
<dbReference type="FunFam" id="1.10.8.400:FF:000001">
    <property type="entry name" value="Enoyl-[acyl-carrier-protein] reductase [NADH]"/>
    <property type="match status" value="1"/>
</dbReference>
<evidence type="ECO:0000313" key="9">
    <source>
        <dbReference type="Proteomes" id="UP000245207"/>
    </source>
</evidence>
<protein>
    <recommendedName>
        <fullName evidence="10">Glucose/ribitol dehydrogenase</fullName>
    </recommendedName>
</protein>
<sequence>MAAATSNMHVAIAKPLTFASREAVSKSSIAVVCNGNRDASWMKLKSSSHISSTQAISQNVIISNCVKFNRMVTKAMSQSNDPNPLPGLPVDLRGKRAFIAGIADDNGYGWAIAKSLAAAGAEILVGTWVPALNIFETSLRRGKFDESRVLPDGSLMEITKVYPLDAVFDSPEDVPEDVVAESVKEDFGTIDILVHSLANGPEVSKHLLETSRYGYLAAISASSYSYVSLLKHFVPIMNPGGASISLTYIASERIIPGYGGGMSSAKAALESDTKVLAFEAGRKHRIRVNTISAGPLRSRAAKAIGFIDMMIDYSSENAPLQKELSAEEVGNAAAFLASPLASAITGTVLYVDNGLNAMGVGVDSPVFKDLNIPRDNQS</sequence>
<keyword evidence="3" id="KW-0444">Lipid biosynthesis</keyword>
<evidence type="ECO:0000256" key="7">
    <source>
        <dbReference type="ARBA" id="ARBA00023160"/>
    </source>
</evidence>
<dbReference type="Proteomes" id="UP000245207">
    <property type="component" value="Unassembled WGS sequence"/>
</dbReference>
<dbReference type="PRINTS" id="PR00081">
    <property type="entry name" value="GDHRDH"/>
</dbReference>
<dbReference type="Pfam" id="PF13561">
    <property type="entry name" value="adh_short_C2"/>
    <property type="match status" value="1"/>
</dbReference>
<evidence type="ECO:0000256" key="5">
    <source>
        <dbReference type="ARBA" id="ARBA00023002"/>
    </source>
</evidence>
<reference evidence="8 9" key="1">
    <citation type="journal article" date="2018" name="Mol. Plant">
        <title>The genome of Artemisia annua provides insight into the evolution of Asteraceae family and artemisinin biosynthesis.</title>
        <authorList>
            <person name="Shen Q."/>
            <person name="Zhang L."/>
            <person name="Liao Z."/>
            <person name="Wang S."/>
            <person name="Yan T."/>
            <person name="Shi P."/>
            <person name="Liu M."/>
            <person name="Fu X."/>
            <person name="Pan Q."/>
            <person name="Wang Y."/>
            <person name="Lv Z."/>
            <person name="Lu X."/>
            <person name="Zhang F."/>
            <person name="Jiang W."/>
            <person name="Ma Y."/>
            <person name="Chen M."/>
            <person name="Hao X."/>
            <person name="Li L."/>
            <person name="Tang Y."/>
            <person name="Lv G."/>
            <person name="Zhou Y."/>
            <person name="Sun X."/>
            <person name="Brodelius P.E."/>
            <person name="Rose J.K.C."/>
            <person name="Tang K."/>
        </authorList>
    </citation>
    <scope>NUCLEOTIDE SEQUENCE [LARGE SCALE GENOMIC DNA]</scope>
    <source>
        <strain evidence="9">cv. Huhao1</strain>
        <tissue evidence="8">Leaf</tissue>
    </source>
</reference>
<dbReference type="OrthoDB" id="417891at2759"/>
<keyword evidence="7" id="KW-0275">Fatty acid biosynthesis</keyword>
<dbReference type="GO" id="GO:0004318">
    <property type="term" value="F:enoyl-[acyl-carrier-protein] reductase (NADH) activity"/>
    <property type="evidence" value="ECO:0007669"/>
    <property type="project" value="InterPro"/>
</dbReference>
<comment type="pathway">
    <text evidence="1">Lipid metabolism; fatty acid biosynthesis.</text>
</comment>
<dbReference type="Gene3D" id="3.40.50.720">
    <property type="entry name" value="NAD(P)-binding Rossmann-like Domain"/>
    <property type="match status" value="1"/>
</dbReference>
<evidence type="ECO:0000256" key="4">
    <source>
        <dbReference type="ARBA" id="ARBA00022832"/>
    </source>
</evidence>
<evidence type="ECO:0008006" key="10">
    <source>
        <dbReference type="Google" id="ProtNLM"/>
    </source>
</evidence>
<dbReference type="PANTHER" id="PTHR43159">
    <property type="entry name" value="ENOYL-[ACYL-CARRIER-PROTEIN] REDUCTASE"/>
    <property type="match status" value="1"/>
</dbReference>
<dbReference type="STRING" id="35608.A0A2U1MFW7"/>
<dbReference type="EMBL" id="PKPP01005425">
    <property type="protein sequence ID" value="PWA60173.1"/>
    <property type="molecule type" value="Genomic_DNA"/>
</dbReference>
<evidence type="ECO:0000256" key="1">
    <source>
        <dbReference type="ARBA" id="ARBA00005194"/>
    </source>
</evidence>
<dbReference type="GO" id="GO:0006633">
    <property type="term" value="P:fatty acid biosynthetic process"/>
    <property type="evidence" value="ECO:0007669"/>
    <property type="project" value="UniProtKB-KW"/>
</dbReference>
<evidence type="ECO:0000313" key="8">
    <source>
        <dbReference type="EMBL" id="PWA60173.1"/>
    </source>
</evidence>
<evidence type="ECO:0000256" key="3">
    <source>
        <dbReference type="ARBA" id="ARBA00022516"/>
    </source>
</evidence>
<comment type="caution">
    <text evidence="8">The sequence shown here is derived from an EMBL/GenBank/DDBJ whole genome shotgun (WGS) entry which is preliminary data.</text>
</comment>